<dbReference type="SUPFAM" id="SSF56519">
    <property type="entry name" value="Penicillin binding protein dimerisation domain"/>
    <property type="match status" value="1"/>
</dbReference>
<dbReference type="Gene3D" id="3.30.450.330">
    <property type="match status" value="1"/>
</dbReference>
<evidence type="ECO:0000256" key="1">
    <source>
        <dbReference type="ARBA" id="ARBA00004370"/>
    </source>
</evidence>
<dbReference type="Gene3D" id="3.40.710.10">
    <property type="entry name" value="DD-peptidase/beta-lactamase superfamily"/>
    <property type="match status" value="1"/>
</dbReference>
<dbReference type="EMBL" id="MFTS01000003">
    <property type="protein sequence ID" value="OGI68445.1"/>
    <property type="molecule type" value="Genomic_DNA"/>
</dbReference>
<evidence type="ECO:0000313" key="6">
    <source>
        <dbReference type="Proteomes" id="UP000178235"/>
    </source>
</evidence>
<dbReference type="InterPro" id="IPR050515">
    <property type="entry name" value="Beta-lactam/transpept"/>
</dbReference>
<dbReference type="Pfam" id="PF00905">
    <property type="entry name" value="Transpeptidase"/>
    <property type="match status" value="1"/>
</dbReference>
<evidence type="ECO:0000256" key="2">
    <source>
        <dbReference type="ARBA" id="ARBA00023136"/>
    </source>
</evidence>
<dbReference type="InterPro" id="IPR036138">
    <property type="entry name" value="PBP_dimer_sf"/>
</dbReference>
<dbReference type="Proteomes" id="UP000178235">
    <property type="component" value="Unassembled WGS sequence"/>
</dbReference>
<dbReference type="InterPro" id="IPR001460">
    <property type="entry name" value="PCN-bd_Tpept"/>
</dbReference>
<dbReference type="AlphaFoldDB" id="A0A1F6VFT8"/>
<proteinExistence type="predicted"/>
<gene>
    <name evidence="5" type="ORF">A2738_01000</name>
</gene>
<name>A0A1F6VFT8_9BACT</name>
<dbReference type="SUPFAM" id="SSF56601">
    <property type="entry name" value="beta-lactamase/transpeptidase-like"/>
    <property type="match status" value="1"/>
</dbReference>
<dbReference type="Gene3D" id="3.90.1310.10">
    <property type="entry name" value="Penicillin-binding protein 2a (Domain 2)"/>
    <property type="match status" value="1"/>
</dbReference>
<protein>
    <recommendedName>
        <fullName evidence="7">Penicillin-binding protein transpeptidase domain-containing protein</fullName>
    </recommendedName>
</protein>
<dbReference type="GO" id="GO:0005886">
    <property type="term" value="C:plasma membrane"/>
    <property type="evidence" value="ECO:0007669"/>
    <property type="project" value="TreeGrafter"/>
</dbReference>
<reference evidence="5 6" key="1">
    <citation type="journal article" date="2016" name="Nat. Commun.">
        <title>Thousands of microbial genomes shed light on interconnected biogeochemical processes in an aquifer system.</title>
        <authorList>
            <person name="Anantharaman K."/>
            <person name="Brown C.T."/>
            <person name="Hug L.A."/>
            <person name="Sharon I."/>
            <person name="Castelle C.J."/>
            <person name="Probst A.J."/>
            <person name="Thomas B.C."/>
            <person name="Singh A."/>
            <person name="Wilkins M.J."/>
            <person name="Karaoz U."/>
            <person name="Brodie E.L."/>
            <person name="Williams K.H."/>
            <person name="Hubbard S.S."/>
            <person name="Banfield J.F."/>
        </authorList>
    </citation>
    <scope>NUCLEOTIDE SEQUENCE [LARGE SCALE GENOMIC DNA]</scope>
</reference>
<evidence type="ECO:0000259" key="4">
    <source>
        <dbReference type="Pfam" id="PF03717"/>
    </source>
</evidence>
<evidence type="ECO:0000313" key="5">
    <source>
        <dbReference type="EMBL" id="OGI68445.1"/>
    </source>
</evidence>
<dbReference type="InterPro" id="IPR012338">
    <property type="entry name" value="Beta-lactam/transpept-like"/>
</dbReference>
<comment type="subcellular location">
    <subcellularLocation>
        <location evidence="1">Membrane</location>
    </subcellularLocation>
</comment>
<dbReference type="PANTHER" id="PTHR30627:SF1">
    <property type="entry name" value="PEPTIDOGLYCAN D,D-TRANSPEPTIDASE FTSI"/>
    <property type="match status" value="1"/>
</dbReference>
<feature type="domain" description="Penicillin-binding protein dimerisation" evidence="4">
    <location>
        <begin position="77"/>
        <end position="192"/>
    </location>
</feature>
<dbReference type="GO" id="GO:0071555">
    <property type="term" value="P:cell wall organization"/>
    <property type="evidence" value="ECO:0007669"/>
    <property type="project" value="TreeGrafter"/>
</dbReference>
<dbReference type="Pfam" id="PF03717">
    <property type="entry name" value="PBP_dimer"/>
    <property type="match status" value="1"/>
</dbReference>
<keyword evidence="2" id="KW-0472">Membrane</keyword>
<comment type="caution">
    <text evidence="5">The sequence shown here is derived from an EMBL/GenBank/DDBJ whole genome shotgun (WGS) entry which is preliminary data.</text>
</comment>
<feature type="domain" description="Penicillin-binding protein transpeptidase" evidence="3">
    <location>
        <begin position="253"/>
        <end position="551"/>
    </location>
</feature>
<dbReference type="PANTHER" id="PTHR30627">
    <property type="entry name" value="PEPTIDOGLYCAN D,D-TRANSPEPTIDASE"/>
    <property type="match status" value="1"/>
</dbReference>
<dbReference type="GO" id="GO:0008658">
    <property type="term" value="F:penicillin binding"/>
    <property type="evidence" value="ECO:0007669"/>
    <property type="project" value="InterPro"/>
</dbReference>
<evidence type="ECO:0008006" key="7">
    <source>
        <dbReference type="Google" id="ProtNLM"/>
    </source>
</evidence>
<sequence>MTFSFINRSRVTLLFIVAFSLVLSARLFMVQVVHGETYSASADRQYVTPGSNIYERGTIFFQNRSRDGKEGHLIAAATQVTGFKVTINPSKITDKEAAYLKLSKIIVLDQEDFIAKASKVGDPYEEVAYRLSKDKADAVTALKISGVSVFKEKWRFYPGGLLASHTLGFVGYKGNDLGGRYGLERQYEEVLAHNNDKPYVNFFAEVFSNISPFRQSDRGGDVVTTIEPEVQSFLEKKLTEVQERYKVDSIGGIIMDPMDGSIYALGAKPDFNPNDFSKNKISVFSNPLVENVMEFGSVVKPLVMAGAIDAGVLNANTTYDDKGSVMVDTNKPITNFDKKGRGPGTSMQEVLNQSLNTGMVYVFRKLGKQNMHDYLLSYGLDEKTGIDLPNETSGLMKNITSNLKNIREIEYANAAFGQGIALTPIEMTRALASLANGGNLVVPHVIKEIRYMTGGSKKLTYPTTRTKISEETSEEITRMLVGVMDKTMKSGQGKIDNFSVAIKTGTAQVADHTTGGYYKDVHIHSFVGYFPAYEPKFIVFLYAVNPKGVSYAATTWGNPFVDITEFLLNYYDVPPDRS</sequence>
<organism evidence="5 6">
    <name type="scientific">Candidatus Nomurabacteria bacterium RIFCSPHIGHO2_01_FULL_42_15</name>
    <dbReference type="NCBI Taxonomy" id="1801742"/>
    <lineage>
        <taxon>Bacteria</taxon>
        <taxon>Candidatus Nomuraibacteriota</taxon>
    </lineage>
</organism>
<accession>A0A1F6VFT8</accession>
<evidence type="ECO:0000259" key="3">
    <source>
        <dbReference type="Pfam" id="PF00905"/>
    </source>
</evidence>
<dbReference type="InterPro" id="IPR005311">
    <property type="entry name" value="PBP_dimer"/>
</dbReference>